<dbReference type="GO" id="GO:0007015">
    <property type="term" value="P:actin filament organization"/>
    <property type="evidence" value="ECO:0007669"/>
    <property type="project" value="TreeGrafter"/>
</dbReference>
<dbReference type="InterPro" id="IPR010926">
    <property type="entry name" value="Myosin_TH1"/>
</dbReference>
<dbReference type="GO" id="GO:0051015">
    <property type="term" value="F:actin filament binding"/>
    <property type="evidence" value="ECO:0007669"/>
    <property type="project" value="TreeGrafter"/>
</dbReference>
<dbReference type="PANTHER" id="PTHR13140">
    <property type="entry name" value="MYOSIN"/>
    <property type="match status" value="1"/>
</dbReference>
<evidence type="ECO:0000256" key="8">
    <source>
        <dbReference type="PROSITE-ProRule" id="PRU00192"/>
    </source>
</evidence>
<feature type="compositionally biased region" description="Polar residues" evidence="10">
    <location>
        <begin position="999"/>
        <end position="1008"/>
    </location>
</feature>
<dbReference type="Gene3D" id="1.20.120.720">
    <property type="entry name" value="Myosin VI head, motor domain, U50 subdomain"/>
    <property type="match status" value="1"/>
</dbReference>
<dbReference type="GO" id="GO:0000146">
    <property type="term" value="F:microfilament motor activity"/>
    <property type="evidence" value="ECO:0007669"/>
    <property type="project" value="TreeGrafter"/>
</dbReference>
<evidence type="ECO:0000256" key="9">
    <source>
        <dbReference type="PROSITE-ProRule" id="PRU00782"/>
    </source>
</evidence>
<dbReference type="PRINTS" id="PR00193">
    <property type="entry name" value="MYOSINHEAVY"/>
</dbReference>
<gene>
    <name evidence="14" type="ORF">TCAL_02955</name>
</gene>
<feature type="domain" description="TH1" evidence="13">
    <location>
        <begin position="709"/>
        <end position="905"/>
    </location>
</feature>
<organism evidence="14 15">
    <name type="scientific">Tigriopus californicus</name>
    <name type="common">Marine copepod</name>
    <dbReference type="NCBI Taxonomy" id="6832"/>
    <lineage>
        <taxon>Eukaryota</taxon>
        <taxon>Metazoa</taxon>
        <taxon>Ecdysozoa</taxon>
        <taxon>Arthropoda</taxon>
        <taxon>Crustacea</taxon>
        <taxon>Multicrustacea</taxon>
        <taxon>Hexanauplia</taxon>
        <taxon>Copepoda</taxon>
        <taxon>Harpacticoida</taxon>
        <taxon>Harpacticidae</taxon>
        <taxon>Tigriopus</taxon>
    </lineage>
</organism>
<feature type="domain" description="Myosin motor" evidence="12">
    <location>
        <begin position="1"/>
        <end position="671"/>
    </location>
</feature>
<dbReference type="PANTHER" id="PTHR13140:SF729">
    <property type="entry name" value="UNCONVENTIONAL MYOSIN-IE"/>
    <property type="match status" value="1"/>
</dbReference>
<dbReference type="InterPro" id="IPR001452">
    <property type="entry name" value="SH3_domain"/>
</dbReference>
<keyword evidence="3 9" id="KW-0547">Nucleotide-binding</keyword>
<name>A0A553NNY9_TIGCA</name>
<keyword evidence="7 9" id="KW-0009">Actin-binding</keyword>
<dbReference type="GO" id="GO:0048513">
    <property type="term" value="P:animal organ development"/>
    <property type="evidence" value="ECO:0007669"/>
    <property type="project" value="UniProtKB-ARBA"/>
</dbReference>
<dbReference type="EMBL" id="VCGU01000011">
    <property type="protein sequence ID" value="TRY67144.1"/>
    <property type="molecule type" value="Genomic_DNA"/>
</dbReference>
<feature type="region of interest" description="Disordered" evidence="10">
    <location>
        <begin position="998"/>
        <end position="1026"/>
    </location>
</feature>
<keyword evidence="2 8" id="KW-0728">SH3 domain</keyword>
<dbReference type="PROSITE" id="PS00675">
    <property type="entry name" value="SIGMA54_INTERACT_1"/>
    <property type="match status" value="1"/>
</dbReference>
<evidence type="ECO:0000256" key="4">
    <source>
        <dbReference type="ARBA" id="ARBA00022840"/>
    </source>
</evidence>
<evidence type="ECO:0000256" key="10">
    <source>
        <dbReference type="SAM" id="MobiDB-lite"/>
    </source>
</evidence>
<dbReference type="CDD" id="cd01378">
    <property type="entry name" value="MYSc_Myo1"/>
    <property type="match status" value="1"/>
</dbReference>
<dbReference type="Gene3D" id="1.10.10.820">
    <property type="match status" value="1"/>
</dbReference>
<dbReference type="Pfam" id="PF06017">
    <property type="entry name" value="Myosin_TH1"/>
    <property type="match status" value="1"/>
</dbReference>
<dbReference type="STRING" id="6832.A0A553NNY9"/>
<dbReference type="GO" id="GO:0009888">
    <property type="term" value="P:tissue development"/>
    <property type="evidence" value="ECO:0007669"/>
    <property type="project" value="UniProtKB-ARBA"/>
</dbReference>
<reference evidence="14 15" key="1">
    <citation type="journal article" date="2018" name="Nat. Ecol. Evol.">
        <title>Genomic signatures of mitonuclear coevolution across populations of Tigriopus californicus.</title>
        <authorList>
            <person name="Barreto F.S."/>
            <person name="Watson E.T."/>
            <person name="Lima T.G."/>
            <person name="Willett C.S."/>
            <person name="Edmands S."/>
            <person name="Li W."/>
            <person name="Burton R.S."/>
        </authorList>
    </citation>
    <scope>NUCLEOTIDE SEQUENCE [LARGE SCALE GENOMIC DNA]</scope>
    <source>
        <strain evidence="14 15">San Diego</strain>
    </source>
</reference>
<feature type="region of interest" description="Disordered" evidence="10">
    <location>
        <begin position="931"/>
        <end position="982"/>
    </location>
</feature>
<keyword evidence="15" id="KW-1185">Reference proteome</keyword>
<feature type="compositionally biased region" description="Polar residues" evidence="10">
    <location>
        <begin position="934"/>
        <end position="958"/>
    </location>
</feature>
<evidence type="ECO:0000256" key="3">
    <source>
        <dbReference type="ARBA" id="ARBA00022741"/>
    </source>
</evidence>
<feature type="region of interest" description="Actin-binding" evidence="9">
    <location>
        <begin position="548"/>
        <end position="570"/>
    </location>
</feature>
<dbReference type="InterPro" id="IPR025662">
    <property type="entry name" value="Sigma_54_int_dom_ATP-bd_1"/>
</dbReference>
<dbReference type="PROSITE" id="PS50002">
    <property type="entry name" value="SH3"/>
    <property type="match status" value="1"/>
</dbReference>
<dbReference type="FunFam" id="1.10.10.820:FF:000001">
    <property type="entry name" value="Myosin heavy chain"/>
    <property type="match status" value="1"/>
</dbReference>
<dbReference type="GO" id="GO:0005886">
    <property type="term" value="C:plasma membrane"/>
    <property type="evidence" value="ECO:0007669"/>
    <property type="project" value="TreeGrafter"/>
</dbReference>
<dbReference type="InterPro" id="IPR036028">
    <property type="entry name" value="SH3-like_dom_sf"/>
</dbReference>
<dbReference type="AlphaFoldDB" id="A0A553NNY9"/>
<dbReference type="OMA" id="NDQENQC"/>
<evidence type="ECO:0000259" key="11">
    <source>
        <dbReference type="PROSITE" id="PS50002"/>
    </source>
</evidence>
<dbReference type="InterPro" id="IPR036961">
    <property type="entry name" value="Kinesin_motor_dom_sf"/>
</dbReference>
<dbReference type="SUPFAM" id="SSF52540">
    <property type="entry name" value="P-loop containing nucleoside triphosphate hydrolases"/>
    <property type="match status" value="1"/>
</dbReference>
<dbReference type="PRINTS" id="PR00452">
    <property type="entry name" value="SH3DOMAIN"/>
</dbReference>
<evidence type="ECO:0000256" key="2">
    <source>
        <dbReference type="ARBA" id="ARBA00022443"/>
    </source>
</evidence>
<dbReference type="Gene3D" id="3.40.850.10">
    <property type="entry name" value="Kinesin motor domain"/>
    <property type="match status" value="1"/>
</dbReference>
<dbReference type="GO" id="GO:0005902">
    <property type="term" value="C:microvillus"/>
    <property type="evidence" value="ECO:0007669"/>
    <property type="project" value="TreeGrafter"/>
</dbReference>
<dbReference type="GO" id="GO:0048731">
    <property type="term" value="P:system development"/>
    <property type="evidence" value="ECO:0007669"/>
    <property type="project" value="UniProtKB-ARBA"/>
</dbReference>
<comment type="similarity">
    <text evidence="1 9">Belongs to the TRAFAC class myosin-kinesin ATPase superfamily. Myosin family.</text>
</comment>
<dbReference type="Gene3D" id="2.30.30.40">
    <property type="entry name" value="SH3 Domains"/>
    <property type="match status" value="1"/>
</dbReference>
<feature type="binding site" evidence="9">
    <location>
        <begin position="89"/>
        <end position="96"/>
    </location>
    <ligand>
        <name>ATP</name>
        <dbReference type="ChEBI" id="CHEBI:30616"/>
    </ligand>
</feature>
<dbReference type="GO" id="GO:0005737">
    <property type="term" value="C:cytoplasm"/>
    <property type="evidence" value="ECO:0007669"/>
    <property type="project" value="TreeGrafter"/>
</dbReference>
<dbReference type="InterPro" id="IPR001609">
    <property type="entry name" value="Myosin_head_motor_dom-like"/>
</dbReference>
<dbReference type="PROSITE" id="PS51757">
    <property type="entry name" value="TH1"/>
    <property type="match status" value="1"/>
</dbReference>
<keyword evidence="6 9" id="KW-0505">Motor protein</keyword>
<dbReference type="Gene3D" id="1.20.58.530">
    <property type="match status" value="1"/>
</dbReference>
<dbReference type="PROSITE" id="PS51456">
    <property type="entry name" value="MYOSIN_MOTOR"/>
    <property type="match status" value="1"/>
</dbReference>
<sequence length="1118" mass="127697">MTLLSEIKDSAIVENLKKRFLNDWIFTYIGPVLISVNPFKPMKYFTHKEIDLYQGAAQYENPPHVYALADTMYRNMTIDNENQCVIISGESGAGKTFVAKYIMSYLSQVSGGGQTAQQVKDVILQSNPLLEAFGNAKTVRNNNSSRFGKYVEILFDSGQPVGGKISNFLLEKSRVVTQNPNERGFHIFYQFCRGMPSEMREDFGLTDPDYFNYLNLHQCYEVDGTDDVADYAETITAMTTIGLIEEEQGNIVQIVAAILHLGNIIFTEEGNDKAIVENQEWLAFPAFLLQVEKAQLEKKLISRVMETRWGSKTERLDVTSNVQQAETTRDALAKGLYARLFDYLVKKTNEAMKMKTKSNGVLNLGILDIYGFEIFQKNGFEQFCINFVNEKLQQIFIELTLKAEQEEYVQEGIQWTPIEYFNNAIVCQLIEEKRPPGVMAVLDDVCSSQHGVNEGADTNLKSKLMENCRKNQHFQDNAQGFAIHHYAGVVSYNVEGFCERNKDVFNVDLIELMQSSRCLFIKNLFPDVVDRSSKKRPITAGAKIKSQANDLVKSLMLCTPHYIRCIKPNETKKPLDWEGVRVAHQVEYLGLKENIRVRRAGFAYRRPFEKFLHRYAILTKDTWNKWSGSPQNGVLHIMKSAKIRQDEFQMGQTKVFVKAPESLFLLEESREKQFDHFARIIQKAFQRYFNRQKFFREKEQAAEFSYKKKQRRAHSLNRNFFADYIGLEDKPSLKSLVGKREKVEFAQTVNRYDKKLKGIKTAKRDLILNGRGIFLVGRELEKKGPNKGQEVETVSRMIAFDQLSHVSLSTRQDDFVILHVVNSYDSVLQIPFKTEFISVLRRVVQNRVQRDVRVVFADRVEFTSDKSRIGSGKKRLIFFENGSSNQEQVSAPGLLKGELRVAVKDGLPNTSKPIQAVIRLRAQVRVAPKMGLQSLVTPPTGQQPTNPRRVTPSQQSQVIRDAPVVPPPSHPAPAFQPRFRPSVKLQSTERPTDLLAQLKRSQSSASQIKRQESSKPFPDQNMNYLQTPEGGQALRLRDSIKGQRPLPAGGRPKPKLKQINARPKVRALYEYKAQDVDEIDISIGEEFDLVEEDESGWWRGINNMGQEGFFPGTYVTRV</sequence>
<comment type="caution">
    <text evidence="14">The sequence shown here is derived from an EMBL/GenBank/DDBJ whole genome shotgun (WGS) entry which is preliminary data.</text>
</comment>
<dbReference type="GO" id="GO:0005524">
    <property type="term" value="F:ATP binding"/>
    <property type="evidence" value="ECO:0007669"/>
    <property type="project" value="UniProtKB-UniRule"/>
</dbReference>
<evidence type="ECO:0000256" key="7">
    <source>
        <dbReference type="ARBA" id="ARBA00023203"/>
    </source>
</evidence>
<proteinExistence type="inferred from homology"/>
<evidence type="ECO:0000259" key="12">
    <source>
        <dbReference type="PROSITE" id="PS51456"/>
    </source>
</evidence>
<dbReference type="GO" id="GO:0006897">
    <property type="term" value="P:endocytosis"/>
    <property type="evidence" value="ECO:0007669"/>
    <property type="project" value="TreeGrafter"/>
</dbReference>
<evidence type="ECO:0000256" key="5">
    <source>
        <dbReference type="ARBA" id="ARBA00023123"/>
    </source>
</evidence>
<protein>
    <recommendedName>
        <fullName evidence="16">Myosin motor domain-containing protein</fullName>
    </recommendedName>
</protein>
<keyword evidence="4 9" id="KW-0067">ATP-binding</keyword>
<evidence type="ECO:0000313" key="15">
    <source>
        <dbReference type="Proteomes" id="UP000318571"/>
    </source>
</evidence>
<dbReference type="GO" id="GO:0016459">
    <property type="term" value="C:myosin complex"/>
    <property type="evidence" value="ECO:0007669"/>
    <property type="project" value="UniProtKB-KW"/>
</dbReference>
<evidence type="ECO:0008006" key="16">
    <source>
        <dbReference type="Google" id="ProtNLM"/>
    </source>
</evidence>
<evidence type="ECO:0000256" key="6">
    <source>
        <dbReference type="ARBA" id="ARBA00023175"/>
    </source>
</evidence>
<feature type="domain" description="SH3" evidence="11">
    <location>
        <begin position="1060"/>
        <end position="1118"/>
    </location>
</feature>
<dbReference type="SUPFAM" id="SSF50044">
    <property type="entry name" value="SH3-domain"/>
    <property type="match status" value="1"/>
</dbReference>
<dbReference type="SMART" id="SM00326">
    <property type="entry name" value="SH3"/>
    <property type="match status" value="1"/>
</dbReference>
<evidence type="ECO:0000259" key="13">
    <source>
        <dbReference type="PROSITE" id="PS51757"/>
    </source>
</evidence>
<dbReference type="Proteomes" id="UP000318571">
    <property type="component" value="Chromosome 4"/>
</dbReference>
<dbReference type="InterPro" id="IPR027417">
    <property type="entry name" value="P-loop_NTPase"/>
</dbReference>
<dbReference type="FunFam" id="1.20.58.530:FF:000007">
    <property type="entry name" value="Myosin IE"/>
    <property type="match status" value="1"/>
</dbReference>
<dbReference type="InterPro" id="IPR036072">
    <property type="entry name" value="MYSc_Myo1"/>
</dbReference>
<evidence type="ECO:0000313" key="14">
    <source>
        <dbReference type="EMBL" id="TRY67144.1"/>
    </source>
</evidence>
<dbReference type="SMART" id="SM00242">
    <property type="entry name" value="MYSc"/>
    <property type="match status" value="1"/>
</dbReference>
<keyword evidence="5 9" id="KW-0518">Myosin</keyword>
<evidence type="ECO:0000256" key="1">
    <source>
        <dbReference type="ARBA" id="ARBA00008314"/>
    </source>
</evidence>
<dbReference type="Pfam" id="PF00063">
    <property type="entry name" value="Myosin_head"/>
    <property type="match status" value="1"/>
</dbReference>
<dbReference type="Pfam" id="PF00018">
    <property type="entry name" value="SH3_1"/>
    <property type="match status" value="1"/>
</dbReference>
<accession>A0A553NNY9</accession>
<dbReference type="Gene3D" id="1.20.5.4820">
    <property type="match status" value="1"/>
</dbReference>